<evidence type="ECO:0000313" key="1">
    <source>
        <dbReference type="EMBL" id="DAD78654.1"/>
    </source>
</evidence>
<sequence length="125" mass="14567">MKKANHRINVRTVRNLTNNAGMTLQDGYMVSFKTGWQVALSGAEFNNAEDAMDFVRKLRKMDEMAKKVKDGHNNPCVGIWFSDGIYYIDLSYRYRTKKQAIEVGQRHNQLSIFSWERKCNPVLFI</sequence>
<reference evidence="1" key="1">
    <citation type="journal article" date="2021" name="Proc. Natl. Acad. Sci. U.S.A.">
        <title>A Catalog of Tens of Thousands of Viruses from Human Metagenomes Reveals Hidden Associations with Chronic Diseases.</title>
        <authorList>
            <person name="Tisza M.J."/>
            <person name="Buck C.B."/>
        </authorList>
    </citation>
    <scope>NUCLEOTIDE SEQUENCE</scope>
    <source>
        <strain evidence="1">CtB3v5</strain>
    </source>
</reference>
<proteinExistence type="predicted"/>
<dbReference type="EMBL" id="BK014849">
    <property type="protein sequence ID" value="DAD78654.1"/>
    <property type="molecule type" value="Genomic_DNA"/>
</dbReference>
<accession>A0A8S5M8T8</accession>
<name>A0A8S5M8T8_9CAUD</name>
<organism evidence="1">
    <name type="scientific">Siphoviridae sp. ctB3v5</name>
    <dbReference type="NCBI Taxonomy" id="2826186"/>
    <lineage>
        <taxon>Viruses</taxon>
        <taxon>Duplodnaviria</taxon>
        <taxon>Heunggongvirae</taxon>
        <taxon>Uroviricota</taxon>
        <taxon>Caudoviricetes</taxon>
    </lineage>
</organism>
<protein>
    <submittedName>
        <fullName evidence="1">Uncharacterized protein</fullName>
    </submittedName>
</protein>